<dbReference type="Proteomes" id="UP001529510">
    <property type="component" value="Unassembled WGS sequence"/>
</dbReference>
<evidence type="ECO:0000256" key="4">
    <source>
        <dbReference type="ARBA" id="ARBA00023136"/>
    </source>
</evidence>
<gene>
    <name evidence="7" type="ORF">M9458_028012</name>
</gene>
<name>A0ABD0PNU3_CIRMR</name>
<keyword evidence="4" id="KW-0472">Membrane</keyword>
<dbReference type="PROSITE" id="PS50268">
    <property type="entry name" value="CADHERIN_2"/>
    <property type="match status" value="2"/>
</dbReference>
<dbReference type="GO" id="GO:0016020">
    <property type="term" value="C:membrane"/>
    <property type="evidence" value="ECO:0007669"/>
    <property type="project" value="UniProtKB-SubCell"/>
</dbReference>
<dbReference type="InterPro" id="IPR015919">
    <property type="entry name" value="Cadherin-like_sf"/>
</dbReference>
<dbReference type="GO" id="GO:0005509">
    <property type="term" value="F:calcium ion binding"/>
    <property type="evidence" value="ECO:0007669"/>
    <property type="project" value="UniProtKB-UniRule"/>
</dbReference>
<evidence type="ECO:0000256" key="1">
    <source>
        <dbReference type="ARBA" id="ARBA00004370"/>
    </source>
</evidence>
<dbReference type="PRINTS" id="PR00205">
    <property type="entry name" value="CADHERIN"/>
</dbReference>
<evidence type="ECO:0000256" key="2">
    <source>
        <dbReference type="ARBA" id="ARBA00022737"/>
    </source>
</evidence>
<dbReference type="EMBL" id="JAMKFB020000014">
    <property type="protein sequence ID" value="KAL0175682.1"/>
    <property type="molecule type" value="Genomic_DNA"/>
</dbReference>
<dbReference type="CDD" id="cd11304">
    <property type="entry name" value="Cadherin_repeat"/>
    <property type="match status" value="2"/>
</dbReference>
<dbReference type="InterPro" id="IPR039808">
    <property type="entry name" value="Cadherin"/>
</dbReference>
<accession>A0ABD0PNU3</accession>
<dbReference type="PANTHER" id="PTHR24027:SF438">
    <property type="entry name" value="CADHERIN 23"/>
    <property type="match status" value="1"/>
</dbReference>
<dbReference type="InterPro" id="IPR002126">
    <property type="entry name" value="Cadherin-like_dom"/>
</dbReference>
<dbReference type="Gene3D" id="2.60.40.60">
    <property type="entry name" value="Cadherins"/>
    <property type="match status" value="2"/>
</dbReference>
<dbReference type="AlphaFoldDB" id="A0ABD0PNU3"/>
<evidence type="ECO:0000313" key="8">
    <source>
        <dbReference type="Proteomes" id="UP001529510"/>
    </source>
</evidence>
<proteinExistence type="predicted"/>
<keyword evidence="2" id="KW-0677">Repeat</keyword>
<evidence type="ECO:0000313" key="7">
    <source>
        <dbReference type="EMBL" id="KAL0175682.1"/>
    </source>
</evidence>
<comment type="subcellular location">
    <subcellularLocation>
        <location evidence="1">Membrane</location>
    </subcellularLocation>
</comment>
<protein>
    <recommendedName>
        <fullName evidence="6">Cadherin domain-containing protein</fullName>
    </recommendedName>
</protein>
<dbReference type="SUPFAM" id="SSF49313">
    <property type="entry name" value="Cadherin-like"/>
    <property type="match status" value="2"/>
</dbReference>
<evidence type="ECO:0000256" key="3">
    <source>
        <dbReference type="ARBA" id="ARBA00022837"/>
    </source>
</evidence>
<sequence length="115" mass="12862">GFFSLDEISGILRLERSLADETKSTYEMKVKATDRGLPRHLFSFATVIVHVVILSDYQPLFLSSEYYVQIPESLQIGSEVISVSALAKDGTESEPVRYTIISGNEDGRFQINPMT</sequence>
<feature type="non-terminal residue" evidence="7">
    <location>
        <position position="115"/>
    </location>
</feature>
<reference evidence="7 8" key="1">
    <citation type="submission" date="2024-05" db="EMBL/GenBank/DDBJ databases">
        <title>Genome sequencing and assembly of Indian major carp, Cirrhinus mrigala (Hamilton, 1822).</title>
        <authorList>
            <person name="Mohindra V."/>
            <person name="Chowdhury L.M."/>
            <person name="Lal K."/>
            <person name="Jena J.K."/>
        </authorList>
    </citation>
    <scope>NUCLEOTIDE SEQUENCE [LARGE SCALE GENOMIC DNA]</scope>
    <source>
        <strain evidence="7">CM1030</strain>
        <tissue evidence="7">Blood</tissue>
    </source>
</reference>
<feature type="domain" description="Cadherin" evidence="6">
    <location>
        <begin position="62"/>
        <end position="115"/>
    </location>
</feature>
<keyword evidence="8" id="KW-1185">Reference proteome</keyword>
<evidence type="ECO:0000256" key="5">
    <source>
        <dbReference type="PROSITE-ProRule" id="PRU00043"/>
    </source>
</evidence>
<feature type="domain" description="Cadherin" evidence="6">
    <location>
        <begin position="1"/>
        <end position="61"/>
    </location>
</feature>
<dbReference type="PANTHER" id="PTHR24027">
    <property type="entry name" value="CADHERIN-23"/>
    <property type="match status" value="1"/>
</dbReference>
<organism evidence="7 8">
    <name type="scientific">Cirrhinus mrigala</name>
    <name type="common">Mrigala</name>
    <dbReference type="NCBI Taxonomy" id="683832"/>
    <lineage>
        <taxon>Eukaryota</taxon>
        <taxon>Metazoa</taxon>
        <taxon>Chordata</taxon>
        <taxon>Craniata</taxon>
        <taxon>Vertebrata</taxon>
        <taxon>Euteleostomi</taxon>
        <taxon>Actinopterygii</taxon>
        <taxon>Neopterygii</taxon>
        <taxon>Teleostei</taxon>
        <taxon>Ostariophysi</taxon>
        <taxon>Cypriniformes</taxon>
        <taxon>Cyprinidae</taxon>
        <taxon>Labeoninae</taxon>
        <taxon>Labeonini</taxon>
        <taxon>Cirrhinus</taxon>
    </lineage>
</organism>
<evidence type="ECO:0000259" key="6">
    <source>
        <dbReference type="PROSITE" id="PS50268"/>
    </source>
</evidence>
<comment type="caution">
    <text evidence="7">The sequence shown here is derived from an EMBL/GenBank/DDBJ whole genome shotgun (WGS) entry which is preliminary data.</text>
</comment>
<feature type="non-terminal residue" evidence="7">
    <location>
        <position position="1"/>
    </location>
</feature>
<keyword evidence="3 5" id="KW-0106">Calcium</keyword>
<dbReference type="Pfam" id="PF00028">
    <property type="entry name" value="Cadherin"/>
    <property type="match status" value="1"/>
</dbReference>